<evidence type="ECO:0000256" key="2">
    <source>
        <dbReference type="ARBA" id="ARBA00023157"/>
    </source>
</evidence>
<keyword evidence="2" id="KW-1015">Disulfide bond</keyword>
<dbReference type="AlphaFoldDB" id="A0AA88A5A7"/>
<dbReference type="Gene3D" id="2.90.10.10">
    <property type="entry name" value="Bulb-type lectin domain"/>
    <property type="match status" value="2"/>
</dbReference>
<evidence type="ECO:0000256" key="6">
    <source>
        <dbReference type="SAM" id="SignalP"/>
    </source>
</evidence>
<evidence type="ECO:0000256" key="1">
    <source>
        <dbReference type="ARBA" id="ARBA00022729"/>
    </source>
</evidence>
<protein>
    <recommendedName>
        <fullName evidence="7">Bulb-type lectin domain-containing protein</fullName>
    </recommendedName>
</protein>
<keyword evidence="5" id="KW-1133">Transmembrane helix</keyword>
<comment type="caution">
    <text evidence="8">The sequence shown here is derived from an EMBL/GenBank/DDBJ whole genome shotgun (WGS) entry which is preliminary data.</text>
</comment>
<evidence type="ECO:0000313" key="9">
    <source>
        <dbReference type="Proteomes" id="UP001187192"/>
    </source>
</evidence>
<keyword evidence="4" id="KW-0067">ATP-binding</keyword>
<dbReference type="SUPFAM" id="SSF56112">
    <property type="entry name" value="Protein kinase-like (PK-like)"/>
    <property type="match status" value="1"/>
</dbReference>
<evidence type="ECO:0000256" key="5">
    <source>
        <dbReference type="SAM" id="Phobius"/>
    </source>
</evidence>
<dbReference type="InterPro" id="IPR036426">
    <property type="entry name" value="Bulb-type_lectin_dom_sf"/>
</dbReference>
<evidence type="ECO:0000259" key="7">
    <source>
        <dbReference type="PROSITE" id="PS50927"/>
    </source>
</evidence>
<dbReference type="InterPro" id="IPR017441">
    <property type="entry name" value="Protein_kinase_ATP_BS"/>
</dbReference>
<dbReference type="EMBL" id="BTGU01000031">
    <property type="protein sequence ID" value="GMN49694.1"/>
    <property type="molecule type" value="Genomic_DNA"/>
</dbReference>
<dbReference type="SUPFAM" id="SSF51110">
    <property type="entry name" value="alpha-D-mannose-specific plant lectins"/>
    <property type="match status" value="1"/>
</dbReference>
<reference evidence="8" key="1">
    <citation type="submission" date="2023-07" db="EMBL/GenBank/DDBJ databases">
        <title>draft genome sequence of fig (Ficus carica).</title>
        <authorList>
            <person name="Takahashi T."/>
            <person name="Nishimura K."/>
        </authorList>
    </citation>
    <scope>NUCLEOTIDE SEQUENCE</scope>
</reference>
<organism evidence="8 9">
    <name type="scientific">Ficus carica</name>
    <name type="common">Common fig</name>
    <dbReference type="NCBI Taxonomy" id="3494"/>
    <lineage>
        <taxon>Eukaryota</taxon>
        <taxon>Viridiplantae</taxon>
        <taxon>Streptophyta</taxon>
        <taxon>Embryophyta</taxon>
        <taxon>Tracheophyta</taxon>
        <taxon>Spermatophyta</taxon>
        <taxon>Magnoliopsida</taxon>
        <taxon>eudicotyledons</taxon>
        <taxon>Gunneridae</taxon>
        <taxon>Pentapetalae</taxon>
        <taxon>rosids</taxon>
        <taxon>fabids</taxon>
        <taxon>Rosales</taxon>
        <taxon>Moraceae</taxon>
        <taxon>Ficeae</taxon>
        <taxon>Ficus</taxon>
    </lineage>
</organism>
<dbReference type="Pfam" id="PF01453">
    <property type="entry name" value="B_lectin"/>
    <property type="match status" value="1"/>
</dbReference>
<dbReference type="InterPro" id="IPR051343">
    <property type="entry name" value="G-type_lectin_kinases/EP1-like"/>
</dbReference>
<evidence type="ECO:0000256" key="4">
    <source>
        <dbReference type="PROSITE-ProRule" id="PRU10141"/>
    </source>
</evidence>
<feature type="signal peptide" evidence="6">
    <location>
        <begin position="1"/>
        <end position="23"/>
    </location>
</feature>
<name>A0AA88A5A7_FICCA</name>
<keyword evidence="3" id="KW-0325">Glycoprotein</keyword>
<accession>A0AA88A5A7</accession>
<sequence>MDSMSIVVLPIILSMMTFQIGETTKKVLSKGNVISPVVWTANRDVTPVNDQANLLFTYSGKLLLRIEQGYEKPIANISNSASSASMLDSGNFVLYNNSSGIVWESFKHPTDTMLQDQVLLPGRQLFSSVSETNHSTGRFHLKMQVDGNLVLYPSNTEDRGMDVYWASDTWSSTGLLCIVDTSSSDIVRSLNDLYSHVILDKANNGKVKDVRHDKVSVVWSALQYPCEVKGVCGFNSLCIPNGAKPKCVCVPGTEYANPNRRYLGCLRNYSQMACGSDGKENVTLYSVTKLENISWQDIPYEEIKMSNWENCSQSCLEDCNCVAAIFELNDINTGYDIYFGHVCMKQKLPLRYVKRDFKESKMAFFKVSNIRNTREIRNKSTVDRTSEERSKVSATNKKVLTEILVLALGFTMLSCVALAISGFYIIKIRVLWYKKLRDDGTLGNMTYDHGEVTLRVFSYNELKRATNGFKEELGKGSFGAVYKGSLNKGKKVVAVKRLEKLVEEEHGYINPEEIVLSNWVSKCFAAGELKKLVIGEEVDNTTLDNLVKVGLWCIQDEPALRPSMKSVVLMLEGISDVSIPPCPT</sequence>
<dbReference type="Proteomes" id="UP001187192">
    <property type="component" value="Unassembled WGS sequence"/>
</dbReference>
<keyword evidence="5" id="KW-0812">Transmembrane</keyword>
<dbReference type="PANTHER" id="PTHR47976:SF27">
    <property type="entry name" value="RECEPTOR-LIKE SERINE_THREONINE-PROTEIN KINASE"/>
    <property type="match status" value="1"/>
</dbReference>
<keyword evidence="5" id="KW-0472">Membrane</keyword>
<keyword evidence="1 6" id="KW-0732">Signal</keyword>
<dbReference type="PANTHER" id="PTHR47976">
    <property type="entry name" value="G-TYPE LECTIN S-RECEPTOR-LIKE SERINE/THREONINE-PROTEIN KINASE SD2-5"/>
    <property type="match status" value="1"/>
</dbReference>
<feature type="transmembrane region" description="Helical" evidence="5">
    <location>
        <begin position="403"/>
        <end position="426"/>
    </location>
</feature>
<proteinExistence type="predicted"/>
<feature type="binding site" evidence="4">
    <location>
        <position position="496"/>
    </location>
    <ligand>
        <name>ATP</name>
        <dbReference type="ChEBI" id="CHEBI:30616"/>
    </ligand>
</feature>
<dbReference type="InterPro" id="IPR011009">
    <property type="entry name" value="Kinase-like_dom_sf"/>
</dbReference>
<keyword evidence="9" id="KW-1185">Reference proteome</keyword>
<feature type="chain" id="PRO_5041712219" description="Bulb-type lectin domain-containing protein" evidence="6">
    <location>
        <begin position="24"/>
        <end position="584"/>
    </location>
</feature>
<dbReference type="PROSITE" id="PS00107">
    <property type="entry name" value="PROTEIN_KINASE_ATP"/>
    <property type="match status" value="1"/>
</dbReference>
<feature type="domain" description="Bulb-type lectin" evidence="7">
    <location>
        <begin position="1"/>
        <end position="107"/>
    </location>
</feature>
<evidence type="ECO:0000313" key="8">
    <source>
        <dbReference type="EMBL" id="GMN49694.1"/>
    </source>
</evidence>
<evidence type="ECO:0000256" key="3">
    <source>
        <dbReference type="ARBA" id="ARBA00023180"/>
    </source>
</evidence>
<dbReference type="PROSITE" id="PS50927">
    <property type="entry name" value="BULB_LECTIN"/>
    <property type="match status" value="1"/>
</dbReference>
<gene>
    <name evidence="8" type="ORF">TIFTF001_018852</name>
</gene>
<keyword evidence="4" id="KW-0547">Nucleotide-binding</keyword>
<dbReference type="Gene3D" id="3.30.200.20">
    <property type="entry name" value="Phosphorylase Kinase, domain 1"/>
    <property type="match status" value="1"/>
</dbReference>
<dbReference type="InterPro" id="IPR001480">
    <property type="entry name" value="Bulb-type_lectin_dom"/>
</dbReference>
<dbReference type="GO" id="GO:0005524">
    <property type="term" value="F:ATP binding"/>
    <property type="evidence" value="ECO:0007669"/>
    <property type="project" value="UniProtKB-UniRule"/>
</dbReference>